<dbReference type="GO" id="GO:1990904">
    <property type="term" value="C:ribonucleoprotein complex"/>
    <property type="evidence" value="ECO:0007669"/>
    <property type="project" value="UniProtKB-KW"/>
</dbReference>
<evidence type="ECO:0000256" key="1">
    <source>
        <dbReference type="ARBA" id="ARBA00022980"/>
    </source>
</evidence>
<evidence type="ECO:0000313" key="5">
    <source>
        <dbReference type="Proteomes" id="UP001329430"/>
    </source>
</evidence>
<keyword evidence="2" id="KW-0687">Ribonucleoprotein</keyword>
<dbReference type="GO" id="GO:0005761">
    <property type="term" value="C:mitochondrial ribosome"/>
    <property type="evidence" value="ECO:0007669"/>
    <property type="project" value="InterPro"/>
</dbReference>
<dbReference type="SUPFAM" id="SSF54999">
    <property type="entry name" value="Ribosomal protein S10"/>
    <property type="match status" value="1"/>
</dbReference>
<dbReference type="InterPro" id="IPR036838">
    <property type="entry name" value="Ribosomal_uS10_dom_sf"/>
</dbReference>
<dbReference type="PANTHER" id="PTHR13473:SF0">
    <property type="entry name" value="LARGE RIBOSOMAL SUBUNIT PROTEIN ML48"/>
    <property type="match status" value="1"/>
</dbReference>
<comment type="caution">
    <text evidence="4">The sequence shown here is derived from an EMBL/GenBank/DDBJ whole genome shotgun (WGS) entry which is preliminary data.</text>
</comment>
<protein>
    <recommendedName>
        <fullName evidence="3">Small ribosomal subunit protein uS10 domain-containing protein</fullName>
    </recommendedName>
</protein>
<name>A0AAN7VFC1_9COLE</name>
<evidence type="ECO:0000313" key="4">
    <source>
        <dbReference type="EMBL" id="KAK5644238.1"/>
    </source>
</evidence>
<evidence type="ECO:0000259" key="3">
    <source>
        <dbReference type="SMART" id="SM01403"/>
    </source>
</evidence>
<dbReference type="AlphaFoldDB" id="A0AAN7VFC1"/>
<dbReference type="Pfam" id="PF00338">
    <property type="entry name" value="Ribosomal_S10"/>
    <property type="match status" value="1"/>
</dbReference>
<dbReference type="InterPro" id="IPR027486">
    <property type="entry name" value="Ribosomal_uS10_dom"/>
</dbReference>
<evidence type="ECO:0000256" key="2">
    <source>
        <dbReference type="ARBA" id="ARBA00023274"/>
    </source>
</evidence>
<gene>
    <name evidence="4" type="ORF">RI129_008083</name>
</gene>
<keyword evidence="1" id="KW-0689">Ribosomal protein</keyword>
<organism evidence="4 5">
    <name type="scientific">Pyrocoelia pectoralis</name>
    <dbReference type="NCBI Taxonomy" id="417401"/>
    <lineage>
        <taxon>Eukaryota</taxon>
        <taxon>Metazoa</taxon>
        <taxon>Ecdysozoa</taxon>
        <taxon>Arthropoda</taxon>
        <taxon>Hexapoda</taxon>
        <taxon>Insecta</taxon>
        <taxon>Pterygota</taxon>
        <taxon>Neoptera</taxon>
        <taxon>Endopterygota</taxon>
        <taxon>Coleoptera</taxon>
        <taxon>Polyphaga</taxon>
        <taxon>Elateriformia</taxon>
        <taxon>Elateroidea</taxon>
        <taxon>Lampyridae</taxon>
        <taxon>Lampyrinae</taxon>
        <taxon>Pyrocoelia</taxon>
    </lineage>
</organism>
<dbReference type="PANTHER" id="PTHR13473">
    <property type="entry name" value="MITOCHONDRIAL RIBOSOMAL PROTEIN L48"/>
    <property type="match status" value="1"/>
</dbReference>
<accession>A0AAN7VFC1</accession>
<reference evidence="4 5" key="1">
    <citation type="journal article" date="2024" name="Insects">
        <title>An Improved Chromosome-Level Genome Assembly of the Firefly Pyrocoelia pectoralis.</title>
        <authorList>
            <person name="Fu X."/>
            <person name="Meyer-Rochow V.B."/>
            <person name="Ballantyne L."/>
            <person name="Zhu X."/>
        </authorList>
    </citation>
    <scope>NUCLEOTIDE SEQUENCE [LARGE SCALE GENOMIC DNA]</scope>
    <source>
        <strain evidence="4">XCY_ONT2</strain>
    </source>
</reference>
<dbReference type="SMART" id="SM01403">
    <property type="entry name" value="Ribosomal_S10"/>
    <property type="match status" value="1"/>
</dbReference>
<keyword evidence="5" id="KW-1185">Reference proteome</keyword>
<dbReference type="Gene3D" id="3.30.70.600">
    <property type="entry name" value="Ribosomal protein S10 domain"/>
    <property type="match status" value="1"/>
</dbReference>
<sequence>MNLRNLLTFSRNFVLKTRRFCSTDLYEPNYLEEFKPKIPAYDVINVKLHGYDYCILESYQKWLHNVMKNMNLDVENGWAVPAQHLQINTYKPNTDIVNSQFDLRVYERTLQINTVTSLQLSTLLHVLNSSAPPGVTINVAEHHQYDEDVRYVPDLELANLKGQLDTLGGPSKK</sequence>
<feature type="domain" description="Small ribosomal subunit protein uS10" evidence="3">
    <location>
        <begin position="45"/>
        <end position="140"/>
    </location>
</feature>
<dbReference type="InterPro" id="IPR027487">
    <property type="entry name" value="Ribosomal_mL48"/>
</dbReference>
<dbReference type="EMBL" id="JAVRBK010000005">
    <property type="protein sequence ID" value="KAK5644238.1"/>
    <property type="molecule type" value="Genomic_DNA"/>
</dbReference>
<dbReference type="Proteomes" id="UP001329430">
    <property type="component" value="Chromosome 5"/>
</dbReference>
<proteinExistence type="predicted"/>